<keyword evidence="5" id="KW-1185">Reference proteome</keyword>
<organism evidence="4 5">
    <name type="scientific">Psychromonas aquatilis</name>
    <dbReference type="NCBI Taxonomy" id="2005072"/>
    <lineage>
        <taxon>Bacteria</taxon>
        <taxon>Pseudomonadati</taxon>
        <taxon>Pseudomonadota</taxon>
        <taxon>Gammaproteobacteria</taxon>
        <taxon>Alteromonadales</taxon>
        <taxon>Psychromonadaceae</taxon>
        <taxon>Psychromonas</taxon>
    </lineage>
</organism>
<dbReference type="Gene3D" id="3.40.50.1970">
    <property type="match status" value="1"/>
</dbReference>
<feature type="domain" description="Fe-containing alcohol dehydrogenase-like C-terminal" evidence="3">
    <location>
        <begin position="186"/>
        <end position="316"/>
    </location>
</feature>
<evidence type="ECO:0000259" key="2">
    <source>
        <dbReference type="Pfam" id="PF00465"/>
    </source>
</evidence>
<dbReference type="PROSITE" id="PS00913">
    <property type="entry name" value="ADH_IRON_1"/>
    <property type="match status" value="1"/>
</dbReference>
<dbReference type="RefSeq" id="WP_341596203.1">
    <property type="nucleotide sequence ID" value="NZ_JBAKAZ010000003.1"/>
</dbReference>
<reference evidence="4 5" key="1">
    <citation type="submission" date="2024-02" db="EMBL/GenBank/DDBJ databases">
        <title>Bacteria isolated from the canopy kelp, Nereocystis luetkeana.</title>
        <authorList>
            <person name="Pfister C.A."/>
            <person name="Younker I.T."/>
            <person name="Light S.H."/>
        </authorList>
    </citation>
    <scope>NUCLEOTIDE SEQUENCE [LARGE SCALE GENOMIC DNA]</scope>
    <source>
        <strain evidence="4 5">TI.1.05</strain>
    </source>
</reference>
<dbReference type="InterPro" id="IPR056798">
    <property type="entry name" value="ADH_Fe_C"/>
</dbReference>
<dbReference type="PANTHER" id="PTHR11496">
    <property type="entry name" value="ALCOHOL DEHYDROGENASE"/>
    <property type="match status" value="1"/>
</dbReference>
<dbReference type="EMBL" id="JBAKAZ010000003">
    <property type="protein sequence ID" value="MEL0628254.1"/>
    <property type="molecule type" value="Genomic_DNA"/>
</dbReference>
<accession>A0ABU9GLR6</accession>
<feature type="domain" description="Alcohol dehydrogenase iron-type/glycerol dehydrogenase GldA" evidence="2">
    <location>
        <begin position="8"/>
        <end position="174"/>
    </location>
</feature>
<gene>
    <name evidence="4" type="ORF">V6256_01420</name>
</gene>
<evidence type="ECO:0000256" key="1">
    <source>
        <dbReference type="ARBA" id="ARBA00023002"/>
    </source>
</evidence>
<dbReference type="CDD" id="cd08181">
    <property type="entry name" value="PPD-like"/>
    <property type="match status" value="1"/>
</dbReference>
<dbReference type="InterPro" id="IPR001670">
    <property type="entry name" value="ADH_Fe/GldA"/>
</dbReference>
<dbReference type="InterPro" id="IPR018211">
    <property type="entry name" value="ADH_Fe_CS"/>
</dbReference>
<sequence length="376" mass="40585">MNYKYHMPTKVFSGKDCIVNNSEVFKSLGTKAMLVTGRSSAKKNGSQDDVIKALKAEGIEYVIFDQVMANPTIACSYQGSEFAKQHGVDFIITMGGGSPMDAAKAMALLAKQNIKEEDLFNGQYSQDVLPIVAVPTTAGTGSEVTQYSILTNDAVESKTSIASELIFPKVAFVDAKYMMGLPIATTVNTAVDALSHSVEGMLSIRSSVVSDALAKESIKLFVKCCPVMCEAIKQDDLSLINESTRYDLMQCAVLAGMVIAQTGTTAGHAMGYSLTYFKDIDHGRANGLVLPGYMAFVEKQKPALIAEILSVMGMTQLSEFRDLLDVLLGESEQISIADVDKYSAKAMLTGNIKANCKVAPTEQDVKSIFMERFDLA</sequence>
<dbReference type="PANTHER" id="PTHR11496:SF104">
    <property type="entry name" value="3-DEOXY-ALPHA-D-MANNO-OCTULOSONATE 8-OXIDASE"/>
    <property type="match status" value="1"/>
</dbReference>
<dbReference type="InterPro" id="IPR039697">
    <property type="entry name" value="Alcohol_dehydrogenase_Fe"/>
</dbReference>
<evidence type="ECO:0000313" key="4">
    <source>
        <dbReference type="EMBL" id="MEL0628254.1"/>
    </source>
</evidence>
<evidence type="ECO:0000313" key="5">
    <source>
        <dbReference type="Proteomes" id="UP001369082"/>
    </source>
</evidence>
<name>A0ABU9GLR6_9GAMM</name>
<dbReference type="Pfam" id="PF00465">
    <property type="entry name" value="Fe-ADH"/>
    <property type="match status" value="1"/>
</dbReference>
<keyword evidence="1" id="KW-0560">Oxidoreductase</keyword>
<dbReference type="SUPFAM" id="SSF56796">
    <property type="entry name" value="Dehydroquinate synthase-like"/>
    <property type="match status" value="1"/>
</dbReference>
<dbReference type="Proteomes" id="UP001369082">
    <property type="component" value="Unassembled WGS sequence"/>
</dbReference>
<dbReference type="Gene3D" id="1.20.1090.10">
    <property type="entry name" value="Dehydroquinate synthase-like - alpha domain"/>
    <property type="match status" value="1"/>
</dbReference>
<comment type="caution">
    <text evidence="4">The sequence shown here is derived from an EMBL/GenBank/DDBJ whole genome shotgun (WGS) entry which is preliminary data.</text>
</comment>
<dbReference type="Pfam" id="PF25137">
    <property type="entry name" value="ADH_Fe_C"/>
    <property type="match status" value="1"/>
</dbReference>
<proteinExistence type="predicted"/>
<protein>
    <submittedName>
        <fullName evidence="4">Iron-containing alcohol dehydrogenase family protein</fullName>
    </submittedName>
</protein>
<evidence type="ECO:0000259" key="3">
    <source>
        <dbReference type="Pfam" id="PF25137"/>
    </source>
</evidence>